<evidence type="ECO:0000256" key="4">
    <source>
        <dbReference type="ARBA" id="ARBA00022989"/>
    </source>
</evidence>
<dbReference type="RefSeq" id="WP_261499449.1">
    <property type="nucleotide sequence ID" value="NZ_JAODYH010000003.1"/>
</dbReference>
<feature type="transmembrane region" description="Helical" evidence="6">
    <location>
        <begin position="160"/>
        <end position="179"/>
    </location>
</feature>
<evidence type="ECO:0000256" key="3">
    <source>
        <dbReference type="ARBA" id="ARBA00022692"/>
    </source>
</evidence>
<keyword evidence="4 6" id="KW-1133">Transmembrane helix</keyword>
<comment type="caution">
    <text evidence="7">The sequence shown here is derived from an EMBL/GenBank/DDBJ whole genome shotgun (WGS) entry which is preliminary data.</text>
</comment>
<gene>
    <name evidence="7" type="ORF">N0K08_07280</name>
</gene>
<feature type="transmembrane region" description="Helical" evidence="6">
    <location>
        <begin position="6"/>
        <end position="29"/>
    </location>
</feature>
<protein>
    <submittedName>
        <fullName evidence="7">LysE family translocator</fullName>
    </submittedName>
</protein>
<keyword evidence="5 6" id="KW-0472">Membrane</keyword>
<dbReference type="Proteomes" id="UP001525968">
    <property type="component" value="Unassembled WGS sequence"/>
</dbReference>
<evidence type="ECO:0000256" key="2">
    <source>
        <dbReference type="ARBA" id="ARBA00022475"/>
    </source>
</evidence>
<sequence length="223" mass="23618">MGVGLIAIFTTVVVAHFIALVSPGPDFLLVVKSAVRNRKSIAVGVALGIASANGIHIGLCILGVGAILSASLVAMTVFKLIGGAFLIYVAWQALRSRKSDYAFIAQGREEAAVAAQSTFLKEFFTGFISGISNPKNILFYLSLFSVVLTSDIGIGLKLGLGLWMTLLVFLWNAFIIYILSQEKVKSVFARFAFYVDKLAGTVLGLIGVKLLASALGADKRVGA</sequence>
<evidence type="ECO:0000256" key="6">
    <source>
        <dbReference type="SAM" id="Phobius"/>
    </source>
</evidence>
<accession>A0ABT2PIW7</accession>
<name>A0ABT2PIW7_9BURK</name>
<dbReference type="PANTHER" id="PTHR30086">
    <property type="entry name" value="ARGININE EXPORTER PROTEIN ARGO"/>
    <property type="match status" value="1"/>
</dbReference>
<dbReference type="Pfam" id="PF01810">
    <property type="entry name" value="LysE"/>
    <property type="match status" value="1"/>
</dbReference>
<feature type="transmembrane region" description="Helical" evidence="6">
    <location>
        <begin position="137"/>
        <end position="154"/>
    </location>
</feature>
<proteinExistence type="predicted"/>
<dbReference type="EMBL" id="JAODYH010000003">
    <property type="protein sequence ID" value="MCT9810429.1"/>
    <property type="molecule type" value="Genomic_DNA"/>
</dbReference>
<reference evidence="7 8" key="1">
    <citation type="submission" date="2022-09" db="EMBL/GenBank/DDBJ databases">
        <title>Draft genome of isolate Be4.</title>
        <authorList>
            <person name="Sanchez-Castro I."/>
            <person name="Martinez-Rodriguez P."/>
            <person name="Descostes M."/>
            <person name="Merroun M."/>
        </authorList>
    </citation>
    <scope>NUCLEOTIDE SEQUENCE [LARGE SCALE GENOMIC DNA]</scope>
    <source>
        <strain evidence="7 8">Be4</strain>
    </source>
</reference>
<comment type="subcellular location">
    <subcellularLocation>
        <location evidence="1">Cell membrane</location>
        <topology evidence="1">Multi-pass membrane protein</topology>
    </subcellularLocation>
</comment>
<dbReference type="InterPro" id="IPR001123">
    <property type="entry name" value="LeuE-type"/>
</dbReference>
<feature type="transmembrane region" description="Helical" evidence="6">
    <location>
        <begin position="191"/>
        <end position="212"/>
    </location>
</feature>
<keyword evidence="3 6" id="KW-0812">Transmembrane</keyword>
<keyword evidence="2" id="KW-1003">Cell membrane</keyword>
<evidence type="ECO:0000313" key="7">
    <source>
        <dbReference type="EMBL" id="MCT9810429.1"/>
    </source>
</evidence>
<keyword evidence="8" id="KW-1185">Reference proteome</keyword>
<evidence type="ECO:0000256" key="5">
    <source>
        <dbReference type="ARBA" id="ARBA00023136"/>
    </source>
</evidence>
<dbReference type="PANTHER" id="PTHR30086:SF20">
    <property type="entry name" value="ARGININE EXPORTER PROTEIN ARGO-RELATED"/>
    <property type="match status" value="1"/>
</dbReference>
<organism evidence="7 8">
    <name type="scientific">Acidovorax bellezanensis</name>
    <dbReference type="NCBI Taxonomy" id="2976702"/>
    <lineage>
        <taxon>Bacteria</taxon>
        <taxon>Pseudomonadati</taxon>
        <taxon>Pseudomonadota</taxon>
        <taxon>Betaproteobacteria</taxon>
        <taxon>Burkholderiales</taxon>
        <taxon>Comamonadaceae</taxon>
        <taxon>Acidovorax</taxon>
    </lineage>
</organism>
<feature type="transmembrane region" description="Helical" evidence="6">
    <location>
        <begin position="41"/>
        <end position="64"/>
    </location>
</feature>
<evidence type="ECO:0000313" key="8">
    <source>
        <dbReference type="Proteomes" id="UP001525968"/>
    </source>
</evidence>
<evidence type="ECO:0000256" key="1">
    <source>
        <dbReference type="ARBA" id="ARBA00004651"/>
    </source>
</evidence>
<feature type="transmembrane region" description="Helical" evidence="6">
    <location>
        <begin position="70"/>
        <end position="91"/>
    </location>
</feature>